<comment type="caution">
    <text evidence="1">The sequence shown here is derived from an EMBL/GenBank/DDBJ whole genome shotgun (WGS) entry which is preliminary data.</text>
</comment>
<protein>
    <submittedName>
        <fullName evidence="1">Uncharacterized protein</fullName>
    </submittedName>
</protein>
<reference evidence="1 2" key="1">
    <citation type="journal article" date="2023" name="Int. J. Mol. Sci.">
        <title>De Novo Assembly and Annotation of 11 Diverse Shrub Willow (Salix) Genomes Reveals Novel Gene Organization in Sex-Linked Regions.</title>
        <authorList>
            <person name="Hyden B."/>
            <person name="Feng K."/>
            <person name="Yates T.B."/>
            <person name="Jawdy S."/>
            <person name="Cereghino C."/>
            <person name="Smart L.B."/>
            <person name="Muchero W."/>
        </authorList>
    </citation>
    <scope>NUCLEOTIDE SEQUENCE [LARGE SCALE GENOMIC DNA]</scope>
    <source>
        <tissue evidence="1">Shoot tip</tissue>
    </source>
</reference>
<dbReference type="AlphaFoldDB" id="A0AAD6K995"/>
<proteinExistence type="predicted"/>
<name>A0AAD6K995_9ROSI</name>
<keyword evidence="2" id="KW-1185">Reference proteome</keyword>
<evidence type="ECO:0000313" key="2">
    <source>
        <dbReference type="Proteomes" id="UP001162972"/>
    </source>
</evidence>
<sequence>MKTLFFLFFAKCFFIFISYKTLVYRQAWEIGRS</sequence>
<organism evidence="1 2">
    <name type="scientific">Salix udensis</name>
    <dbReference type="NCBI Taxonomy" id="889485"/>
    <lineage>
        <taxon>Eukaryota</taxon>
        <taxon>Viridiplantae</taxon>
        <taxon>Streptophyta</taxon>
        <taxon>Embryophyta</taxon>
        <taxon>Tracheophyta</taxon>
        <taxon>Spermatophyta</taxon>
        <taxon>Magnoliopsida</taxon>
        <taxon>eudicotyledons</taxon>
        <taxon>Gunneridae</taxon>
        <taxon>Pentapetalae</taxon>
        <taxon>rosids</taxon>
        <taxon>fabids</taxon>
        <taxon>Malpighiales</taxon>
        <taxon>Salicaceae</taxon>
        <taxon>Saliceae</taxon>
        <taxon>Salix</taxon>
    </lineage>
</organism>
<dbReference type="Proteomes" id="UP001162972">
    <property type="component" value="Chromosome 7"/>
</dbReference>
<dbReference type="EMBL" id="JAPFFJ010000009">
    <property type="protein sequence ID" value="KAJ6419318.1"/>
    <property type="molecule type" value="Genomic_DNA"/>
</dbReference>
<gene>
    <name evidence="1" type="ORF">OIU84_029429</name>
</gene>
<accession>A0AAD6K995</accession>
<evidence type="ECO:0000313" key="1">
    <source>
        <dbReference type="EMBL" id="KAJ6419318.1"/>
    </source>
</evidence>